<evidence type="ECO:0000256" key="4">
    <source>
        <dbReference type="ARBA" id="ARBA00022917"/>
    </source>
</evidence>
<reference evidence="7 8" key="1">
    <citation type="journal article" date="2016" name="Nat. Commun.">
        <title>Thousands of microbial genomes shed light on interconnected biogeochemical processes in an aquifer system.</title>
        <authorList>
            <person name="Anantharaman K."/>
            <person name="Brown C.T."/>
            <person name="Hug L.A."/>
            <person name="Sharon I."/>
            <person name="Castelle C.J."/>
            <person name="Probst A.J."/>
            <person name="Thomas B.C."/>
            <person name="Singh A."/>
            <person name="Wilkins M.J."/>
            <person name="Karaoz U."/>
            <person name="Brodie E.L."/>
            <person name="Williams K.H."/>
            <person name="Hubbard S.S."/>
            <person name="Banfield J.F."/>
        </authorList>
    </citation>
    <scope>NUCLEOTIDE SEQUENCE [LARGE SCALE GENOMIC DNA]</scope>
</reference>
<dbReference type="Gene3D" id="3.30.930.10">
    <property type="entry name" value="Bira Bifunctional Protein, Domain 2"/>
    <property type="match status" value="1"/>
</dbReference>
<evidence type="ECO:0000313" key="7">
    <source>
        <dbReference type="EMBL" id="OGD64739.1"/>
    </source>
</evidence>
<name>A0A1F5EBF1_9BACT</name>
<evidence type="ECO:0000256" key="5">
    <source>
        <dbReference type="ARBA" id="ARBA00023146"/>
    </source>
</evidence>
<dbReference type="SUPFAM" id="SSF55681">
    <property type="entry name" value="Class II aaRS and biotin synthetases"/>
    <property type="match status" value="1"/>
</dbReference>
<dbReference type="Pfam" id="PF03129">
    <property type="entry name" value="HGTP_anticodon"/>
    <property type="match status" value="1"/>
</dbReference>
<dbReference type="GO" id="GO:0005524">
    <property type="term" value="F:ATP binding"/>
    <property type="evidence" value="ECO:0007669"/>
    <property type="project" value="UniProtKB-KW"/>
</dbReference>
<dbReference type="NCBIfam" id="NF003211">
    <property type="entry name" value="PRK04173.1"/>
    <property type="match status" value="1"/>
</dbReference>
<keyword evidence="5" id="KW-0030">Aminoacyl-tRNA synthetase</keyword>
<protein>
    <submittedName>
        <fullName evidence="7">Glycine--tRNA ligase</fullName>
    </submittedName>
</protein>
<dbReference type="PROSITE" id="PS50862">
    <property type="entry name" value="AA_TRNA_LIGASE_II"/>
    <property type="match status" value="1"/>
</dbReference>
<dbReference type="InterPro" id="IPR033731">
    <property type="entry name" value="GlyRS-like_core"/>
</dbReference>
<dbReference type="PANTHER" id="PTHR10745:SF8">
    <property type="entry name" value="DNA POLYMERASE SUBUNIT GAMMA-2, MITOCHONDRIAL"/>
    <property type="match status" value="1"/>
</dbReference>
<evidence type="ECO:0000256" key="1">
    <source>
        <dbReference type="ARBA" id="ARBA00022598"/>
    </source>
</evidence>
<organism evidence="7 8">
    <name type="scientific">Candidatus Berkelbacteria bacterium RIFCSPLOWO2_01_FULL_50_28</name>
    <dbReference type="NCBI Taxonomy" id="1797471"/>
    <lineage>
        <taxon>Bacteria</taxon>
        <taxon>Candidatus Berkelbacteria</taxon>
    </lineage>
</organism>
<keyword evidence="3" id="KW-0067">ATP-binding</keyword>
<dbReference type="GO" id="GO:0004820">
    <property type="term" value="F:glycine-tRNA ligase activity"/>
    <property type="evidence" value="ECO:0007669"/>
    <property type="project" value="TreeGrafter"/>
</dbReference>
<dbReference type="Gene3D" id="3.40.50.800">
    <property type="entry name" value="Anticodon-binding domain"/>
    <property type="match status" value="1"/>
</dbReference>
<dbReference type="CDD" id="cd00774">
    <property type="entry name" value="GlyRS-like_core"/>
    <property type="match status" value="1"/>
</dbReference>
<proteinExistence type="predicted"/>
<dbReference type="Pfam" id="PF00587">
    <property type="entry name" value="tRNA-synt_2b"/>
    <property type="match status" value="1"/>
</dbReference>
<dbReference type="InterPro" id="IPR006195">
    <property type="entry name" value="aa-tRNA-synth_II"/>
</dbReference>
<keyword evidence="1 7" id="KW-0436">Ligase</keyword>
<dbReference type="EMBL" id="MEZX01000002">
    <property type="protein sequence ID" value="OGD64739.1"/>
    <property type="molecule type" value="Genomic_DNA"/>
</dbReference>
<dbReference type="InterPro" id="IPR045864">
    <property type="entry name" value="aa-tRNA-synth_II/BPL/LPL"/>
</dbReference>
<dbReference type="STRING" id="1797471.A3A71_01660"/>
<evidence type="ECO:0000256" key="3">
    <source>
        <dbReference type="ARBA" id="ARBA00022840"/>
    </source>
</evidence>
<dbReference type="PRINTS" id="PR01043">
    <property type="entry name" value="TRNASYNTHGLY"/>
</dbReference>
<feature type="domain" description="Aminoacyl-transfer RNA synthetases class-II family profile" evidence="6">
    <location>
        <begin position="9"/>
        <end position="339"/>
    </location>
</feature>
<dbReference type="GO" id="GO:0005737">
    <property type="term" value="C:cytoplasm"/>
    <property type="evidence" value="ECO:0007669"/>
    <property type="project" value="TreeGrafter"/>
</dbReference>
<sequence length="426" mass="49033">MVSESQMNEFTAWAKRRGVIFPSSEIYGGLGSSYDYGPVGVEMKNRLKTSWWRSMVHERQDVVGLDSAIILNPAVWQASGHLDNFSDLMVEDLKTHKRYRVEDLDDPTKSPEGNPVGEAKQFNVMFKTFVGPVEDDASTAYLRPETCQGIFIDFKQILETSRQRVPFGIAQIGKSFRNEITPGNLTFRTREFEQMEMEFFVREEEANKWFDYWVEARFQWYLDLGIRKENLRLFKHPKAKLAHYSKGTTDIEYKFPWGWGELEGIANRGNFDLVQHQKNSGKDLSVFDEETREKFVPWVIEPAGGVDRALLAILLDAWKFFQKGRKEDGEPETVLEVAPTLAAYDAAVLPLVKKPELLKMSQKLVASLRAAGKHVFYDESGSIGRRYRRMDEIGTPICYTVDFESLDDKKVTARDRDSMKQTRVTL</sequence>
<comment type="caution">
    <text evidence="7">The sequence shown here is derived from an EMBL/GenBank/DDBJ whole genome shotgun (WGS) entry which is preliminary data.</text>
</comment>
<evidence type="ECO:0000313" key="8">
    <source>
        <dbReference type="Proteomes" id="UP000177481"/>
    </source>
</evidence>
<keyword evidence="4" id="KW-0648">Protein biosynthesis</keyword>
<dbReference type="GO" id="GO:0006426">
    <property type="term" value="P:glycyl-tRNA aminoacylation"/>
    <property type="evidence" value="ECO:0007669"/>
    <property type="project" value="TreeGrafter"/>
</dbReference>
<dbReference type="SUPFAM" id="SSF52954">
    <property type="entry name" value="Class II aaRS ABD-related"/>
    <property type="match status" value="1"/>
</dbReference>
<dbReference type="InterPro" id="IPR002314">
    <property type="entry name" value="aa-tRNA-synt_IIb"/>
</dbReference>
<dbReference type="PANTHER" id="PTHR10745">
    <property type="entry name" value="GLYCYL-TRNA SYNTHETASE/DNA POLYMERASE SUBUNIT GAMMA-2"/>
    <property type="match status" value="1"/>
</dbReference>
<keyword evidence="2" id="KW-0547">Nucleotide-binding</keyword>
<accession>A0A1F5EBF1</accession>
<gene>
    <name evidence="7" type="ORF">A3A71_01660</name>
</gene>
<dbReference type="InterPro" id="IPR036621">
    <property type="entry name" value="Anticodon-bd_dom_sf"/>
</dbReference>
<dbReference type="Proteomes" id="UP000177481">
    <property type="component" value="Unassembled WGS sequence"/>
</dbReference>
<dbReference type="AlphaFoldDB" id="A0A1F5EBF1"/>
<evidence type="ECO:0000256" key="2">
    <source>
        <dbReference type="ARBA" id="ARBA00022741"/>
    </source>
</evidence>
<evidence type="ECO:0000259" key="6">
    <source>
        <dbReference type="PROSITE" id="PS50862"/>
    </source>
</evidence>
<dbReference type="InterPro" id="IPR027031">
    <property type="entry name" value="Gly-tRNA_synthase/POLG2"/>
</dbReference>
<dbReference type="InterPro" id="IPR004154">
    <property type="entry name" value="Anticodon-bd"/>
</dbReference>